<evidence type="ECO:0000256" key="1">
    <source>
        <dbReference type="ARBA" id="ARBA00022723"/>
    </source>
</evidence>
<reference evidence="10" key="1">
    <citation type="journal article" date="2006" name="Science">
        <title>Ancient noncoding elements conserved in the human genome.</title>
        <authorList>
            <person name="Venkatesh B."/>
            <person name="Kirkness E.F."/>
            <person name="Loh Y.H."/>
            <person name="Halpern A.L."/>
            <person name="Lee A.P."/>
            <person name="Johnson J."/>
            <person name="Dandona N."/>
            <person name="Viswanathan L.D."/>
            <person name="Tay A."/>
            <person name="Venter J.C."/>
            <person name="Strausberg R.L."/>
            <person name="Brenner S."/>
        </authorList>
    </citation>
    <scope>NUCLEOTIDE SEQUENCE [LARGE SCALE GENOMIC DNA]</scope>
</reference>
<keyword evidence="1" id="KW-0479">Metal-binding</keyword>
<keyword evidence="2 5" id="KW-0863">Zinc-finger</keyword>
<reference evidence="9" key="4">
    <citation type="submission" date="2025-08" db="UniProtKB">
        <authorList>
            <consortium name="Ensembl"/>
        </authorList>
    </citation>
    <scope>IDENTIFICATION</scope>
</reference>
<dbReference type="InterPro" id="IPR004012">
    <property type="entry name" value="Run_dom"/>
</dbReference>
<dbReference type="Pfam" id="PF02759">
    <property type="entry name" value="RUN"/>
    <property type="match status" value="1"/>
</dbReference>
<dbReference type="InterPro" id="IPR000306">
    <property type="entry name" value="Znf_FYVE"/>
</dbReference>
<sequence length="600" mass="68654">NSLLKMAERGDAAWSAPILSLARKASQTLSANYHGHGHGGGLGPRPDANEQVMNERINLMNMMKLSIKVLIQSALTLGRTMDTDHPPLQQFFVVMEQSLKHGLKAKKTFLGPGKSFWGPLELVEKFCPEAAEIATSVRDLPGLKTPVGRGRAWLHLALMQKKMADYLKALIDRKDVLSEFYESNALMLHDEGAVLVGLLVGLTVIDANLCLKGEDLDSQVGVIDFSLYLKDGDQCSLNSKQDAEITKVLDQKHYVEELNRHLRINSLQAEQNRLKEENSSILETSERRVEVSRQDSEVELETYRQTRQGLDEMYNEVWKQLKEEKYCRTQLERELELQESLKQEMEIAMKLLEKDTHEKQDTLVALRQQLEEVKAINLQMCHKSHVRKLKEIGLTSFYYHSLKVWAFFCVAKIEVNRAVSTRLKAIHSKTIFFNYSSVLDSELKAEKEQRQNLQQQLQQEREATSQLKAQLQQMSGLEKEMQKLQDEKKQLHKICEEQEQALQEMGLHLSQSKLKMEDIKEVNKVLKGNAWLKDDEATTCKQCEKEFSISRRKHHCRNCGDIFCNNCSGNELALPSYPKPVRVCDTCHTLLLQRCSSNAS</sequence>
<evidence type="ECO:0000256" key="6">
    <source>
        <dbReference type="SAM" id="Coils"/>
    </source>
</evidence>
<evidence type="ECO:0000256" key="5">
    <source>
        <dbReference type="PROSITE-ProRule" id="PRU00091"/>
    </source>
</evidence>
<feature type="domain" description="RUN" evidence="8">
    <location>
        <begin position="82"/>
        <end position="214"/>
    </location>
</feature>
<dbReference type="SMART" id="SM00064">
    <property type="entry name" value="FYVE"/>
    <property type="match status" value="1"/>
</dbReference>
<evidence type="ECO:0000313" key="10">
    <source>
        <dbReference type="Proteomes" id="UP000314986"/>
    </source>
</evidence>
<evidence type="ECO:0000259" key="8">
    <source>
        <dbReference type="PROSITE" id="PS50826"/>
    </source>
</evidence>
<protein>
    <submittedName>
        <fullName evidence="9">RUN and FYVE domain containing 1</fullName>
    </submittedName>
</protein>
<dbReference type="InterPro" id="IPR047335">
    <property type="entry name" value="RUFY1-3"/>
</dbReference>
<dbReference type="InterPro" id="IPR037213">
    <property type="entry name" value="Run_dom_sf"/>
</dbReference>
<reference evidence="10" key="2">
    <citation type="journal article" date="2007" name="PLoS Biol.">
        <title>Survey sequencing and comparative analysis of the elephant shark (Callorhinchus milii) genome.</title>
        <authorList>
            <person name="Venkatesh B."/>
            <person name="Kirkness E.F."/>
            <person name="Loh Y.H."/>
            <person name="Halpern A.L."/>
            <person name="Lee A.P."/>
            <person name="Johnson J."/>
            <person name="Dandona N."/>
            <person name="Viswanathan L.D."/>
            <person name="Tay A."/>
            <person name="Venter J.C."/>
            <person name="Strausberg R.L."/>
            <person name="Brenner S."/>
        </authorList>
    </citation>
    <scope>NUCLEOTIDE SEQUENCE [LARGE SCALE GENOMIC DNA]</scope>
</reference>
<evidence type="ECO:0000313" key="9">
    <source>
        <dbReference type="Ensembl" id="ENSCMIP00000013033.1"/>
    </source>
</evidence>
<dbReference type="InterPro" id="IPR047331">
    <property type="entry name" value="FYVE_RUFY1"/>
</dbReference>
<accession>A0A4W3H860</accession>
<reference evidence="10" key="3">
    <citation type="journal article" date="2014" name="Nature">
        <title>Elephant shark genome provides unique insights into gnathostome evolution.</title>
        <authorList>
            <consortium name="International Elephant Shark Genome Sequencing Consortium"/>
            <person name="Venkatesh B."/>
            <person name="Lee A.P."/>
            <person name="Ravi V."/>
            <person name="Maurya A.K."/>
            <person name="Lian M.M."/>
            <person name="Swann J.B."/>
            <person name="Ohta Y."/>
            <person name="Flajnik M.F."/>
            <person name="Sutoh Y."/>
            <person name="Kasahara M."/>
            <person name="Hoon S."/>
            <person name="Gangu V."/>
            <person name="Roy S.W."/>
            <person name="Irimia M."/>
            <person name="Korzh V."/>
            <person name="Kondrychyn I."/>
            <person name="Lim Z.W."/>
            <person name="Tay B.H."/>
            <person name="Tohari S."/>
            <person name="Kong K.W."/>
            <person name="Ho S."/>
            <person name="Lorente-Galdos B."/>
            <person name="Quilez J."/>
            <person name="Marques-Bonet T."/>
            <person name="Raney B.J."/>
            <person name="Ingham P.W."/>
            <person name="Tay A."/>
            <person name="Hillier L.W."/>
            <person name="Minx P."/>
            <person name="Boehm T."/>
            <person name="Wilson R.K."/>
            <person name="Brenner S."/>
            <person name="Warren W.C."/>
        </authorList>
    </citation>
    <scope>NUCLEOTIDE SEQUENCE [LARGE SCALE GENOMIC DNA]</scope>
</reference>
<dbReference type="Proteomes" id="UP000314986">
    <property type="component" value="Unassembled WGS sequence"/>
</dbReference>
<dbReference type="CDD" id="cd15758">
    <property type="entry name" value="FYVE_RUFY1"/>
    <property type="match status" value="1"/>
</dbReference>
<dbReference type="FunFam" id="3.30.40.10:FF:000046">
    <property type="entry name" value="RUN and FYVE domain containing 2"/>
    <property type="match status" value="1"/>
</dbReference>
<keyword evidence="3" id="KW-0862">Zinc</keyword>
<name>A0A4W3H860_CALMI</name>
<evidence type="ECO:0000256" key="3">
    <source>
        <dbReference type="ARBA" id="ARBA00022833"/>
    </source>
</evidence>
<dbReference type="PROSITE" id="PS50826">
    <property type="entry name" value="RUN"/>
    <property type="match status" value="1"/>
</dbReference>
<dbReference type="GO" id="GO:0008270">
    <property type="term" value="F:zinc ion binding"/>
    <property type="evidence" value="ECO:0007669"/>
    <property type="project" value="UniProtKB-KW"/>
</dbReference>
<dbReference type="GO" id="GO:0005737">
    <property type="term" value="C:cytoplasm"/>
    <property type="evidence" value="ECO:0007669"/>
    <property type="project" value="TreeGrafter"/>
</dbReference>
<evidence type="ECO:0000256" key="4">
    <source>
        <dbReference type="ARBA" id="ARBA00023054"/>
    </source>
</evidence>
<dbReference type="Gene3D" id="1.20.58.900">
    <property type="match status" value="1"/>
</dbReference>
<dbReference type="GeneTree" id="ENSGT00940000158334"/>
<dbReference type="InterPro" id="IPR017455">
    <property type="entry name" value="Znf_FYVE-rel"/>
</dbReference>
<evidence type="ECO:0000259" key="7">
    <source>
        <dbReference type="PROSITE" id="PS50178"/>
    </source>
</evidence>
<dbReference type="Ensembl" id="ENSCMIT00000013325.1">
    <property type="protein sequence ID" value="ENSCMIP00000013033.1"/>
    <property type="gene ID" value="ENSCMIG00000006585.1"/>
</dbReference>
<dbReference type="PANTHER" id="PTHR45956:SF4">
    <property type="entry name" value="RUN AND FYVE DOMAIN-CONTAINING PROTEIN 1"/>
    <property type="match status" value="1"/>
</dbReference>
<dbReference type="FunFam" id="1.20.58.900:FF:000001">
    <property type="entry name" value="RUN and FYVE domain containing 2"/>
    <property type="match status" value="1"/>
</dbReference>
<organism evidence="9 10">
    <name type="scientific">Callorhinchus milii</name>
    <name type="common">Ghost shark</name>
    <dbReference type="NCBI Taxonomy" id="7868"/>
    <lineage>
        <taxon>Eukaryota</taxon>
        <taxon>Metazoa</taxon>
        <taxon>Chordata</taxon>
        <taxon>Craniata</taxon>
        <taxon>Vertebrata</taxon>
        <taxon>Chondrichthyes</taxon>
        <taxon>Holocephali</taxon>
        <taxon>Chimaeriformes</taxon>
        <taxon>Callorhinchidae</taxon>
        <taxon>Callorhinchus</taxon>
    </lineage>
</organism>
<feature type="coiled-coil region" evidence="6">
    <location>
        <begin position="328"/>
        <end position="369"/>
    </location>
</feature>
<dbReference type="GO" id="GO:0015031">
    <property type="term" value="P:protein transport"/>
    <property type="evidence" value="ECO:0007669"/>
    <property type="project" value="TreeGrafter"/>
</dbReference>
<dbReference type="GO" id="GO:0030100">
    <property type="term" value="P:regulation of endocytosis"/>
    <property type="evidence" value="ECO:0007669"/>
    <property type="project" value="TreeGrafter"/>
</dbReference>
<dbReference type="PROSITE" id="PS50178">
    <property type="entry name" value="ZF_FYVE"/>
    <property type="match status" value="1"/>
</dbReference>
<dbReference type="InterPro" id="IPR013083">
    <property type="entry name" value="Znf_RING/FYVE/PHD"/>
</dbReference>
<dbReference type="Gene3D" id="3.30.40.10">
    <property type="entry name" value="Zinc/RING finger domain, C3HC4 (zinc finger)"/>
    <property type="match status" value="1"/>
</dbReference>
<dbReference type="PANTHER" id="PTHR45956">
    <property type="entry name" value="RUN AND FYVE DOMAIN-CONTAINING PROTEIN 2-LIKE PROTEIN"/>
    <property type="match status" value="1"/>
</dbReference>
<gene>
    <name evidence="9" type="primary">LOC103186471</name>
</gene>
<keyword evidence="4 6" id="KW-0175">Coiled coil</keyword>
<dbReference type="AlphaFoldDB" id="A0A4W3H860"/>
<feature type="domain" description="FYVE-type" evidence="7">
    <location>
        <begin position="534"/>
        <end position="592"/>
    </location>
</feature>
<evidence type="ECO:0000256" key="2">
    <source>
        <dbReference type="ARBA" id="ARBA00022771"/>
    </source>
</evidence>
<dbReference type="InterPro" id="IPR011011">
    <property type="entry name" value="Znf_FYVE_PHD"/>
</dbReference>
<keyword evidence="10" id="KW-1185">Reference proteome</keyword>
<dbReference type="SUPFAM" id="SSF140741">
    <property type="entry name" value="RUN domain-like"/>
    <property type="match status" value="1"/>
</dbReference>
<reference evidence="9" key="5">
    <citation type="submission" date="2025-09" db="UniProtKB">
        <authorList>
            <consortium name="Ensembl"/>
        </authorList>
    </citation>
    <scope>IDENTIFICATION</scope>
</reference>
<dbReference type="SUPFAM" id="SSF57903">
    <property type="entry name" value="FYVE/PHD zinc finger"/>
    <property type="match status" value="1"/>
</dbReference>
<dbReference type="SMART" id="SM00593">
    <property type="entry name" value="RUN"/>
    <property type="match status" value="1"/>
</dbReference>
<proteinExistence type="predicted"/>
<feature type="coiled-coil region" evidence="6">
    <location>
        <begin position="436"/>
        <end position="504"/>
    </location>
</feature>
<dbReference type="Pfam" id="PF01363">
    <property type="entry name" value="FYVE"/>
    <property type="match status" value="1"/>
</dbReference>